<dbReference type="RefSeq" id="WP_343956009.1">
    <property type="nucleotide sequence ID" value="NZ_BAAAMN010000008.1"/>
</dbReference>
<reference evidence="5" key="1">
    <citation type="journal article" date="2019" name="Int. J. Syst. Evol. Microbiol.">
        <title>The Global Catalogue of Microorganisms (GCM) 10K type strain sequencing project: providing services to taxonomists for standard genome sequencing and annotation.</title>
        <authorList>
            <consortium name="The Broad Institute Genomics Platform"/>
            <consortium name="The Broad Institute Genome Sequencing Center for Infectious Disease"/>
            <person name="Wu L."/>
            <person name="Ma J."/>
        </authorList>
    </citation>
    <scope>NUCLEOTIDE SEQUENCE [LARGE SCALE GENOMIC DNA]</scope>
    <source>
        <strain evidence="5">JCM 13595</strain>
    </source>
</reference>
<evidence type="ECO:0000256" key="2">
    <source>
        <dbReference type="SAM" id="Phobius"/>
    </source>
</evidence>
<keyword evidence="5" id="KW-1185">Reference proteome</keyword>
<gene>
    <name evidence="4" type="ORF">GCM10009720_04940</name>
</gene>
<feature type="transmembrane region" description="Helical" evidence="2">
    <location>
        <begin position="29"/>
        <end position="50"/>
    </location>
</feature>
<evidence type="ECO:0000313" key="4">
    <source>
        <dbReference type="EMBL" id="GAA2028172.1"/>
    </source>
</evidence>
<organism evidence="4 5">
    <name type="scientific">Yaniella flava</name>
    <dbReference type="NCBI Taxonomy" id="287930"/>
    <lineage>
        <taxon>Bacteria</taxon>
        <taxon>Bacillati</taxon>
        <taxon>Actinomycetota</taxon>
        <taxon>Actinomycetes</taxon>
        <taxon>Micrococcales</taxon>
        <taxon>Micrococcaceae</taxon>
        <taxon>Yaniella</taxon>
    </lineage>
</organism>
<evidence type="ECO:0000313" key="5">
    <source>
        <dbReference type="Proteomes" id="UP001501461"/>
    </source>
</evidence>
<feature type="region of interest" description="Disordered" evidence="1">
    <location>
        <begin position="1"/>
        <end position="24"/>
    </location>
</feature>
<dbReference type="Proteomes" id="UP001501461">
    <property type="component" value="Unassembled WGS sequence"/>
</dbReference>
<protein>
    <recommendedName>
        <fullName evidence="3">DUF4097 domain-containing protein</fullName>
    </recommendedName>
</protein>
<dbReference type="InterPro" id="IPR025164">
    <property type="entry name" value="Toastrack_DUF4097"/>
</dbReference>
<name>A0ABP5FM54_9MICC</name>
<keyword evidence="2" id="KW-1133">Transmembrane helix</keyword>
<keyword evidence="2" id="KW-0472">Membrane</keyword>
<proteinExistence type="predicted"/>
<feature type="domain" description="DUF4097" evidence="3">
    <location>
        <begin position="84"/>
        <end position="281"/>
    </location>
</feature>
<sequence>MSTNITSNETDTRVPPPPEPKRPSATRPIMVLVAVIGGLTLLVIMLTTIFSSAIGLNRGAATTTADATGVTSLTVDAGASRFDVEFSDVDEATLETNGLNADRWNLTRQGTDLTVEAPSLWTNWCLFNCSNNGTQVTLVLPEDLNDGNLSADLDLSAGRLNATGDFDQLAFELGAGEAIINGSARALDAQLNAGSANVQLADVETAELEVSAGRLETELTGSAPATVDAEVSAGRLDLTLPDVAYAVDSDISAGNLDNGLQTSSASDHRIGIQVSAGNATLRAGENPNGQ</sequence>
<evidence type="ECO:0000256" key="1">
    <source>
        <dbReference type="SAM" id="MobiDB-lite"/>
    </source>
</evidence>
<dbReference type="EMBL" id="BAAAMN010000008">
    <property type="protein sequence ID" value="GAA2028172.1"/>
    <property type="molecule type" value="Genomic_DNA"/>
</dbReference>
<dbReference type="Pfam" id="PF13349">
    <property type="entry name" value="DUF4097"/>
    <property type="match status" value="1"/>
</dbReference>
<evidence type="ECO:0000259" key="3">
    <source>
        <dbReference type="Pfam" id="PF13349"/>
    </source>
</evidence>
<keyword evidence="2" id="KW-0812">Transmembrane</keyword>
<accession>A0ABP5FM54</accession>
<comment type="caution">
    <text evidence="4">The sequence shown here is derived from an EMBL/GenBank/DDBJ whole genome shotgun (WGS) entry which is preliminary data.</text>
</comment>
<dbReference type="Gene3D" id="2.160.20.120">
    <property type="match status" value="1"/>
</dbReference>